<evidence type="ECO:0000313" key="3">
    <source>
        <dbReference type="Proteomes" id="UP000315783"/>
    </source>
</evidence>
<dbReference type="OrthoDB" id="10502363at2759"/>
<evidence type="ECO:0000256" key="1">
    <source>
        <dbReference type="SAM" id="MobiDB-lite"/>
    </source>
</evidence>
<gene>
    <name evidence="2" type="ORF">IF1G_01348</name>
</gene>
<organism evidence="2 3">
    <name type="scientific">Cordyceps javanica</name>
    <dbReference type="NCBI Taxonomy" id="43265"/>
    <lineage>
        <taxon>Eukaryota</taxon>
        <taxon>Fungi</taxon>
        <taxon>Dikarya</taxon>
        <taxon>Ascomycota</taxon>
        <taxon>Pezizomycotina</taxon>
        <taxon>Sordariomycetes</taxon>
        <taxon>Hypocreomycetidae</taxon>
        <taxon>Hypocreales</taxon>
        <taxon>Cordycipitaceae</taxon>
        <taxon>Cordyceps</taxon>
    </lineage>
</organism>
<evidence type="ECO:0000313" key="2">
    <source>
        <dbReference type="EMBL" id="TQV99133.1"/>
    </source>
</evidence>
<protein>
    <submittedName>
        <fullName evidence="2">Uncharacterized protein</fullName>
    </submittedName>
</protein>
<feature type="compositionally biased region" description="Polar residues" evidence="1">
    <location>
        <begin position="177"/>
        <end position="188"/>
    </location>
</feature>
<dbReference type="AlphaFoldDB" id="A0A545VBS0"/>
<dbReference type="EMBL" id="SPUK01000002">
    <property type="protein sequence ID" value="TQV99133.1"/>
    <property type="molecule type" value="Genomic_DNA"/>
</dbReference>
<sequence length="188" mass="20121">MFLLGLSASRVAYSSGTRDLVSIHSLCSKVHSQHTVDLAVGNGLHDDLGRLVVDPATHTVGSTKNFLDDALQVLGEGLVAHSAGDLNDIVKGDGLVVLDVLLLLAIARRLFQGTDDQGRCSRNNRNCGLTVLNGKLDSHAQSTYPVASGLGDVLSDLLGRETKRTDLRRKRRRGADLTSSSTEVARYC</sequence>
<comment type="caution">
    <text evidence="2">The sequence shown here is derived from an EMBL/GenBank/DDBJ whole genome shotgun (WGS) entry which is preliminary data.</text>
</comment>
<proteinExistence type="predicted"/>
<keyword evidence="3" id="KW-1185">Reference proteome</keyword>
<accession>A0A545VBS0</accession>
<feature type="region of interest" description="Disordered" evidence="1">
    <location>
        <begin position="168"/>
        <end position="188"/>
    </location>
</feature>
<dbReference type="Proteomes" id="UP000315783">
    <property type="component" value="Unassembled WGS sequence"/>
</dbReference>
<reference evidence="2 3" key="1">
    <citation type="journal article" date="2019" name="Appl. Microbiol. Biotechnol.">
        <title>Genome sequence of Isaria javanica and comparative genome analysis insights into family S53 peptidase evolution in fungal entomopathogens.</title>
        <authorList>
            <person name="Lin R."/>
            <person name="Zhang X."/>
            <person name="Xin B."/>
            <person name="Zou M."/>
            <person name="Gao Y."/>
            <person name="Qin F."/>
            <person name="Hu Q."/>
            <person name="Xie B."/>
            <person name="Cheng X."/>
        </authorList>
    </citation>
    <scope>NUCLEOTIDE SEQUENCE [LARGE SCALE GENOMIC DNA]</scope>
    <source>
        <strain evidence="2 3">IJ1G</strain>
    </source>
</reference>
<name>A0A545VBS0_9HYPO</name>